<dbReference type="InterPro" id="IPR003374">
    <property type="entry name" value="ApbE-like_sf"/>
</dbReference>
<evidence type="ECO:0000313" key="1">
    <source>
        <dbReference type="EMBL" id="KZD12697.1"/>
    </source>
</evidence>
<gene>
    <name evidence="1" type="ORF">AUP43_15505</name>
</gene>
<dbReference type="RefSeq" id="WP_067551536.1">
    <property type="nucleotide sequence ID" value="NZ_LPXN01000005.1"/>
</dbReference>
<name>A0A154WGQ9_9PROT</name>
<organism evidence="1 2">
    <name type="scientific">Oceanibaculum pacificum</name>
    <dbReference type="NCBI Taxonomy" id="580166"/>
    <lineage>
        <taxon>Bacteria</taxon>
        <taxon>Pseudomonadati</taxon>
        <taxon>Pseudomonadota</taxon>
        <taxon>Alphaproteobacteria</taxon>
        <taxon>Rhodospirillales</taxon>
        <taxon>Oceanibaculaceae</taxon>
        <taxon>Oceanibaculum</taxon>
    </lineage>
</organism>
<dbReference type="OrthoDB" id="9814719at2"/>
<reference evidence="1 2" key="1">
    <citation type="submission" date="2015-12" db="EMBL/GenBank/DDBJ databases">
        <title>Genome sequence of Oceanibaculum pacificum MCCC 1A02656.</title>
        <authorList>
            <person name="Lu L."/>
            <person name="Lai Q."/>
            <person name="Shao Z."/>
            <person name="Qian P."/>
        </authorList>
    </citation>
    <scope>NUCLEOTIDE SEQUENCE [LARGE SCALE GENOMIC DNA]</scope>
    <source>
        <strain evidence="1 2">MCCC 1A02656</strain>
    </source>
</reference>
<evidence type="ECO:0000313" key="2">
    <source>
        <dbReference type="Proteomes" id="UP000076400"/>
    </source>
</evidence>
<dbReference type="InterPro" id="IPR007183">
    <property type="entry name" value="UPF0280"/>
</dbReference>
<keyword evidence="2" id="KW-1185">Reference proteome</keyword>
<dbReference type="STRING" id="580166.AUP43_15505"/>
<sequence length="286" mass="29509">MSVQHALLPDGRLHLQHGPIDLVIGADGPAREVRLAYSQASEAFEGLLAALVLELPILRAPIGEALPALAHPAARRMAAAVHPFRGLYVTPMAAVAGSVADHVLAALTQGRALDKAYVNDGGDIAFHLTPGACFRAGVVSDLRDPVLSGLAEIPYESPVRGIATSGRDGRSFSLGIADSVTVLAATAAQADAAATLIGNAVDLPGHPAIRRAPARSIDPDSDLGSLSVTLKVGALSESEIETALESGLDRAQALREAGHISAAMLSLRARVRLCGAPHIPEMLETP</sequence>
<dbReference type="EMBL" id="LPXN01000005">
    <property type="protein sequence ID" value="KZD12697.1"/>
    <property type="molecule type" value="Genomic_DNA"/>
</dbReference>
<proteinExistence type="predicted"/>
<dbReference type="PIRSF" id="PIRSF006421">
    <property type="entry name" value="UCP006421"/>
    <property type="match status" value="1"/>
</dbReference>
<protein>
    <submittedName>
        <fullName evidence="1">Thiamine biosynthesis protein ApbE</fullName>
    </submittedName>
</protein>
<dbReference type="NCBIfam" id="NF003322">
    <property type="entry name" value="PRK04334.1-2"/>
    <property type="match status" value="1"/>
</dbReference>
<accession>A0A154WGQ9</accession>
<dbReference type="AlphaFoldDB" id="A0A154WGQ9"/>
<dbReference type="Gene3D" id="3.10.520.10">
    <property type="entry name" value="ApbE-like domains"/>
    <property type="match status" value="1"/>
</dbReference>
<comment type="caution">
    <text evidence="1">The sequence shown here is derived from an EMBL/GenBank/DDBJ whole genome shotgun (WGS) entry which is preliminary data.</text>
</comment>
<dbReference type="SUPFAM" id="SSF143631">
    <property type="entry name" value="ApbE-like"/>
    <property type="match status" value="1"/>
</dbReference>
<dbReference type="Proteomes" id="UP000076400">
    <property type="component" value="Unassembled WGS sequence"/>
</dbReference>